<dbReference type="Proteomes" id="UP001235939">
    <property type="component" value="Chromosome 12"/>
</dbReference>
<evidence type="ECO:0000256" key="9">
    <source>
        <dbReference type="ARBA" id="ARBA00023034"/>
    </source>
</evidence>
<keyword evidence="4 12" id="KW-0328">Glycosyltransferase</keyword>
<sequence>MGAHPEDYKRSSPPHSYIHVDDFQSPKELAAYLKVLDANATRYREYFKWKRTGEFINTYFWCRLCAMLHAPKTKSYDDLHSWWAGPGQCYLCQAMKEIKILNVWILFLLECPLNTQGFSNLPHVFNWTATYRHDSDIVAPYEKFVAYPDPPNDNPANSAEQKSKKVAWFVSNCAARNRRLQFARELANHIEVDIYGTCGQKRCPRTQATRCFDMLDRDYKFYLAFENSNCRDYITEKFFVNGLGQDVVPIVMGAHPEDYKRSSPPHSYIHVDDFQSPKELAAYLKVLDANATRYREYFKWKRTGEFINTYFWCRLCAMLHAPKTKSYDDLHSWWAGPGQCTSQHWQNL</sequence>
<keyword evidence="8" id="KW-1133">Transmembrane helix</keyword>
<feature type="domain" description="Fucosyltransferase N-terminal" evidence="14">
    <location>
        <begin position="103"/>
        <end position="141"/>
    </location>
</feature>
<evidence type="ECO:0000256" key="3">
    <source>
        <dbReference type="ARBA" id="ARBA00008919"/>
    </source>
</evidence>
<keyword evidence="9 12" id="KW-0333">Golgi apparatus</keyword>
<keyword evidence="10" id="KW-0472">Membrane</keyword>
<dbReference type="InterPro" id="IPR001503">
    <property type="entry name" value="Glyco_trans_10"/>
</dbReference>
<feature type="domain" description="Fucosyltransferase C-terminal" evidence="13">
    <location>
        <begin position="160"/>
        <end position="333"/>
    </location>
</feature>
<evidence type="ECO:0000259" key="14">
    <source>
        <dbReference type="Pfam" id="PF17039"/>
    </source>
</evidence>
<dbReference type="PANTHER" id="PTHR48438:SF1">
    <property type="entry name" value="ALPHA-(1,3)-FUCOSYLTRANSFERASE C-RELATED"/>
    <property type="match status" value="1"/>
</dbReference>
<evidence type="ECO:0000256" key="8">
    <source>
        <dbReference type="ARBA" id="ARBA00022989"/>
    </source>
</evidence>
<feature type="domain" description="Fucosyltransferase C-terminal" evidence="13">
    <location>
        <begin position="2"/>
        <end position="82"/>
    </location>
</feature>
<dbReference type="Pfam" id="PF00852">
    <property type="entry name" value="Glyco_transf_10"/>
    <property type="match status" value="2"/>
</dbReference>
<evidence type="ECO:0000313" key="16">
    <source>
        <dbReference type="Proteomes" id="UP001235939"/>
    </source>
</evidence>
<evidence type="ECO:0000256" key="7">
    <source>
        <dbReference type="ARBA" id="ARBA00022968"/>
    </source>
</evidence>
<dbReference type="InterPro" id="IPR038577">
    <property type="entry name" value="GT10-like_C_sf"/>
</dbReference>
<protein>
    <recommendedName>
        <fullName evidence="12">Fucosyltransferase</fullName>
        <ecNumber evidence="12">2.4.1.-</ecNumber>
    </recommendedName>
</protein>
<keyword evidence="11" id="KW-0325">Glycoprotein</keyword>
<evidence type="ECO:0000256" key="6">
    <source>
        <dbReference type="ARBA" id="ARBA00022692"/>
    </source>
</evidence>
<evidence type="ECO:0000256" key="11">
    <source>
        <dbReference type="ARBA" id="ARBA00023180"/>
    </source>
</evidence>
<keyword evidence="5 12" id="KW-0808">Transferase</keyword>
<evidence type="ECO:0000313" key="15">
    <source>
        <dbReference type="EMBL" id="UYV75270.1"/>
    </source>
</evidence>
<dbReference type="Gene3D" id="3.40.50.11660">
    <property type="entry name" value="Glycosyl transferase family 10, C-terminal domain"/>
    <property type="match status" value="2"/>
</dbReference>
<proteinExistence type="inferred from homology"/>
<evidence type="ECO:0000256" key="4">
    <source>
        <dbReference type="ARBA" id="ARBA00022676"/>
    </source>
</evidence>
<name>A0ABY6L760_9ARAC</name>
<keyword evidence="7" id="KW-0735">Signal-anchor</keyword>
<keyword evidence="16" id="KW-1185">Reference proteome</keyword>
<reference evidence="15 16" key="1">
    <citation type="submission" date="2022-01" db="EMBL/GenBank/DDBJ databases">
        <title>A chromosomal length assembly of Cordylochernes scorpioides.</title>
        <authorList>
            <person name="Zeh D."/>
            <person name="Zeh J."/>
        </authorList>
    </citation>
    <scope>NUCLEOTIDE SEQUENCE [LARGE SCALE GENOMIC DNA]</scope>
    <source>
        <strain evidence="15">IN4F17</strain>
        <tissue evidence="15">Whole Body</tissue>
    </source>
</reference>
<keyword evidence="6 12" id="KW-0812">Transmembrane</keyword>
<dbReference type="InterPro" id="IPR031481">
    <property type="entry name" value="Glyco_tran_10_N"/>
</dbReference>
<comment type="pathway">
    <text evidence="2">Protein modification; protein glycosylation.</text>
</comment>
<evidence type="ECO:0000259" key="13">
    <source>
        <dbReference type="Pfam" id="PF00852"/>
    </source>
</evidence>
<dbReference type="Pfam" id="PF17039">
    <property type="entry name" value="Glyco_tran_10_N"/>
    <property type="match status" value="1"/>
</dbReference>
<evidence type="ECO:0000256" key="12">
    <source>
        <dbReference type="RuleBase" id="RU003832"/>
    </source>
</evidence>
<dbReference type="InterPro" id="IPR055270">
    <property type="entry name" value="Glyco_tran_10_C"/>
</dbReference>
<dbReference type="EMBL" id="CP092874">
    <property type="protein sequence ID" value="UYV75270.1"/>
    <property type="molecule type" value="Genomic_DNA"/>
</dbReference>
<comment type="similarity">
    <text evidence="3 12">Belongs to the glycosyltransferase 10 family.</text>
</comment>
<organism evidence="15 16">
    <name type="scientific">Cordylochernes scorpioides</name>
    <dbReference type="NCBI Taxonomy" id="51811"/>
    <lineage>
        <taxon>Eukaryota</taxon>
        <taxon>Metazoa</taxon>
        <taxon>Ecdysozoa</taxon>
        <taxon>Arthropoda</taxon>
        <taxon>Chelicerata</taxon>
        <taxon>Arachnida</taxon>
        <taxon>Pseudoscorpiones</taxon>
        <taxon>Cheliferoidea</taxon>
        <taxon>Chernetidae</taxon>
        <taxon>Cordylochernes</taxon>
    </lineage>
</organism>
<evidence type="ECO:0000256" key="10">
    <source>
        <dbReference type="ARBA" id="ARBA00023136"/>
    </source>
</evidence>
<dbReference type="PANTHER" id="PTHR48438">
    <property type="entry name" value="ALPHA-(1,3)-FUCOSYLTRANSFERASE C-RELATED"/>
    <property type="match status" value="1"/>
</dbReference>
<evidence type="ECO:0000256" key="1">
    <source>
        <dbReference type="ARBA" id="ARBA00004447"/>
    </source>
</evidence>
<gene>
    <name evidence="15" type="ORF">LAZ67_12003212</name>
</gene>
<dbReference type="SUPFAM" id="SSF53756">
    <property type="entry name" value="UDP-Glycosyltransferase/glycogen phosphorylase"/>
    <property type="match status" value="2"/>
</dbReference>
<accession>A0ABY6L760</accession>
<evidence type="ECO:0000256" key="2">
    <source>
        <dbReference type="ARBA" id="ARBA00004922"/>
    </source>
</evidence>
<dbReference type="EC" id="2.4.1.-" evidence="12"/>
<evidence type="ECO:0000256" key="5">
    <source>
        <dbReference type="ARBA" id="ARBA00022679"/>
    </source>
</evidence>
<comment type="subcellular location">
    <subcellularLocation>
        <location evidence="1 12">Golgi apparatus</location>
        <location evidence="1 12">Golgi stack membrane</location>
        <topology evidence="1 12">Single-pass type II membrane protein</topology>
    </subcellularLocation>
</comment>